<evidence type="ECO:0000313" key="2">
    <source>
        <dbReference type="Proteomes" id="UP001281761"/>
    </source>
</evidence>
<name>A0ABQ9X6L6_9EUKA</name>
<keyword evidence="2" id="KW-1185">Reference proteome</keyword>
<dbReference type="Proteomes" id="UP001281761">
    <property type="component" value="Unassembled WGS sequence"/>
</dbReference>
<evidence type="ECO:0000313" key="1">
    <source>
        <dbReference type="EMBL" id="KAK2947416.1"/>
    </source>
</evidence>
<dbReference type="EMBL" id="JARBJD010000202">
    <property type="protein sequence ID" value="KAK2947416.1"/>
    <property type="molecule type" value="Genomic_DNA"/>
</dbReference>
<sequence length="421" mass="46064">MLAISSSIIRRSSSFLFCSSSSCLNAFPLSSSLSICSRSVDSFSSFSFRRISPASLSSFSIPCPSLLFLNVRTFESALSIAACSSLHVYCFICSSSFSFIASNRSLSFSIHSFGLPLILLRTFFIPRRNSLLSSAAFFCSSSFRFLSSFNFDNAAGSTTRCEKCWRDDVVLRVEAVELSDRLDCSFRPRTSSFPLSRMPLSPSLLASLDVGRVPGFLPITLASVPVGGVLPLIVAGSLETPLGRGCAMLDGRWREVLGPELSLLVVDWPDVRPPTFPPSIFSSSFSFFLIPSIIRVRRGRLLEVLSVAPAAFRSLNPVAVFGRTATCFRSGWDNNDNRSVTLPFPSFSSPSLSPFLSVPSARVEVVGEMPGEFPREDVSSPLVCRMGLILFNFETDVFGLSEEDSAKIVFFSPVRPFLLDE</sequence>
<accession>A0ABQ9X6L6</accession>
<comment type="caution">
    <text evidence="1">The sequence shown here is derived from an EMBL/GenBank/DDBJ whole genome shotgun (WGS) entry which is preliminary data.</text>
</comment>
<gene>
    <name evidence="1" type="ORF">BLNAU_17662</name>
</gene>
<protein>
    <submittedName>
        <fullName evidence="1">Uncharacterized protein</fullName>
    </submittedName>
</protein>
<reference evidence="1 2" key="1">
    <citation type="journal article" date="2022" name="bioRxiv">
        <title>Genomics of Preaxostyla Flagellates Illuminates Evolutionary Transitions and the Path Towards Mitochondrial Loss.</title>
        <authorList>
            <person name="Novak L.V.F."/>
            <person name="Treitli S.C."/>
            <person name="Pyrih J."/>
            <person name="Halakuc P."/>
            <person name="Pipaliya S.V."/>
            <person name="Vacek V."/>
            <person name="Brzon O."/>
            <person name="Soukal P."/>
            <person name="Eme L."/>
            <person name="Dacks J.B."/>
            <person name="Karnkowska A."/>
            <person name="Elias M."/>
            <person name="Hampl V."/>
        </authorList>
    </citation>
    <scope>NUCLEOTIDE SEQUENCE [LARGE SCALE GENOMIC DNA]</scope>
    <source>
        <strain evidence="1">NAU3</strain>
        <tissue evidence="1">Gut</tissue>
    </source>
</reference>
<proteinExistence type="predicted"/>
<organism evidence="1 2">
    <name type="scientific">Blattamonas nauphoetae</name>
    <dbReference type="NCBI Taxonomy" id="2049346"/>
    <lineage>
        <taxon>Eukaryota</taxon>
        <taxon>Metamonada</taxon>
        <taxon>Preaxostyla</taxon>
        <taxon>Oxymonadida</taxon>
        <taxon>Blattamonas</taxon>
    </lineage>
</organism>